<dbReference type="InterPro" id="IPR011009">
    <property type="entry name" value="Kinase-like_dom_sf"/>
</dbReference>
<keyword evidence="2" id="KW-0547">Nucleotide-binding</keyword>
<dbReference type="PROSITE" id="PS50011">
    <property type="entry name" value="PROTEIN_KINASE_DOM"/>
    <property type="match status" value="1"/>
</dbReference>
<feature type="region of interest" description="Disordered" evidence="5">
    <location>
        <begin position="311"/>
        <end position="331"/>
    </location>
</feature>
<dbReference type="EMBL" id="WIXK01000007">
    <property type="protein sequence ID" value="MQY43670.1"/>
    <property type="molecule type" value="Genomic_DNA"/>
</dbReference>
<proteinExistence type="predicted"/>
<dbReference type="RefSeq" id="WP_153548568.1">
    <property type="nucleotide sequence ID" value="NZ_WIXK01000007.1"/>
</dbReference>
<dbReference type="SUPFAM" id="SSF56112">
    <property type="entry name" value="Protein kinase-like (PK-like)"/>
    <property type="match status" value="1"/>
</dbReference>
<sequence length="466" mass="51383">MQHKTCTQTAEATCSASDHARALSRGATLLQGQYQIERQLLAGGFGLTYLARDSLDRQVVIKECFPAEFGFREGNKVATPEPYQAKCFKTVLRHFLREAQWLAQASHPNVVAVHQVFKENNTAYIAMDFIEGEDLVNLRARQPERFDQLALSQLLDQALRGLHYLHEQGILHRDVSPDNFLLDQEGHLTLIDFGAACSLSNEDDTALGALLSVKDGYSPHELYHTDMRQRASSDLYALGATFYFLVSGTPPPQATTRLKAVTGGEQDPCALLSETADGFDRGFLASIDKAMSILPGARFQNAAEWRDSLPEELKPSEAESTTEPMPAQDPQQWDSIQEALADLVARTNQDLKPPRKRHQAKEEPVQSSPPRQMVDLFGEPIEDVDGWLSAQDRAARKSREASVAAPSDQITPPATQNLRSASLAETADTRTDNWGERIARIWGGNGAKQQNGGHARGGMHKNGKTA</sequence>
<dbReference type="Gene3D" id="3.30.200.20">
    <property type="entry name" value="Phosphorylase Kinase, domain 1"/>
    <property type="match status" value="1"/>
</dbReference>
<feature type="domain" description="Protein kinase" evidence="6">
    <location>
        <begin position="34"/>
        <end position="345"/>
    </location>
</feature>
<dbReference type="Gene3D" id="1.10.510.10">
    <property type="entry name" value="Transferase(Phosphotransferase) domain 1"/>
    <property type="match status" value="1"/>
</dbReference>
<feature type="compositionally biased region" description="Polar residues" evidence="5">
    <location>
        <begin position="318"/>
        <end position="331"/>
    </location>
</feature>
<dbReference type="PROSITE" id="PS00109">
    <property type="entry name" value="PROTEIN_KINASE_TYR"/>
    <property type="match status" value="1"/>
</dbReference>
<organism evidence="7 8">
    <name type="scientific">Tritonibacter aquimaris</name>
    <dbReference type="NCBI Taxonomy" id="2663379"/>
    <lineage>
        <taxon>Bacteria</taxon>
        <taxon>Pseudomonadati</taxon>
        <taxon>Pseudomonadota</taxon>
        <taxon>Alphaproteobacteria</taxon>
        <taxon>Rhodobacterales</taxon>
        <taxon>Paracoccaceae</taxon>
        <taxon>Tritonibacter</taxon>
    </lineage>
</organism>
<gene>
    <name evidence="7" type="ORF">GG681_13570</name>
</gene>
<comment type="caution">
    <text evidence="7">The sequence shown here is derived from an EMBL/GenBank/DDBJ whole genome shotgun (WGS) entry which is preliminary data.</text>
</comment>
<dbReference type="InterPro" id="IPR008266">
    <property type="entry name" value="Tyr_kinase_AS"/>
</dbReference>
<keyword evidence="3 7" id="KW-0418">Kinase</keyword>
<evidence type="ECO:0000256" key="1">
    <source>
        <dbReference type="ARBA" id="ARBA00022679"/>
    </source>
</evidence>
<dbReference type="Proteomes" id="UP000436694">
    <property type="component" value="Unassembled WGS sequence"/>
</dbReference>
<dbReference type="Pfam" id="PF00069">
    <property type="entry name" value="Pkinase"/>
    <property type="match status" value="1"/>
</dbReference>
<keyword evidence="4" id="KW-0067">ATP-binding</keyword>
<evidence type="ECO:0000313" key="8">
    <source>
        <dbReference type="Proteomes" id="UP000436694"/>
    </source>
</evidence>
<feature type="compositionally biased region" description="Basic residues" evidence="5">
    <location>
        <begin position="457"/>
        <end position="466"/>
    </location>
</feature>
<feature type="compositionally biased region" description="Basic and acidic residues" evidence="5">
    <location>
        <begin position="427"/>
        <end position="439"/>
    </location>
</feature>
<dbReference type="AlphaFoldDB" id="A0A844AMS6"/>
<evidence type="ECO:0000313" key="7">
    <source>
        <dbReference type="EMBL" id="MQY43670.1"/>
    </source>
</evidence>
<feature type="region of interest" description="Disordered" evidence="5">
    <location>
        <begin position="350"/>
        <end position="373"/>
    </location>
</feature>
<reference evidence="7 8" key="1">
    <citation type="submission" date="2019-10" db="EMBL/GenBank/DDBJ databases">
        <title>Epibacterium sp. nov., isolated from seawater.</title>
        <authorList>
            <person name="Zhang X."/>
            <person name="Li N."/>
        </authorList>
    </citation>
    <scope>NUCLEOTIDE SEQUENCE [LARGE SCALE GENOMIC DNA]</scope>
    <source>
        <strain evidence="7 8">SM1969</strain>
    </source>
</reference>
<dbReference type="GO" id="GO:0004674">
    <property type="term" value="F:protein serine/threonine kinase activity"/>
    <property type="evidence" value="ECO:0007669"/>
    <property type="project" value="TreeGrafter"/>
</dbReference>
<evidence type="ECO:0000256" key="5">
    <source>
        <dbReference type="SAM" id="MobiDB-lite"/>
    </source>
</evidence>
<evidence type="ECO:0000259" key="6">
    <source>
        <dbReference type="PROSITE" id="PS50011"/>
    </source>
</evidence>
<feature type="region of interest" description="Disordered" evidence="5">
    <location>
        <begin position="391"/>
        <end position="466"/>
    </location>
</feature>
<dbReference type="PANTHER" id="PTHR43289:SF6">
    <property type="entry name" value="SERINE_THREONINE-PROTEIN KINASE NEKL-3"/>
    <property type="match status" value="1"/>
</dbReference>
<keyword evidence="8" id="KW-1185">Reference proteome</keyword>
<protein>
    <submittedName>
        <fullName evidence="7">Protein kinase</fullName>
    </submittedName>
</protein>
<dbReference type="PANTHER" id="PTHR43289">
    <property type="entry name" value="MITOGEN-ACTIVATED PROTEIN KINASE KINASE KINASE 20-RELATED"/>
    <property type="match status" value="1"/>
</dbReference>
<dbReference type="CDD" id="cd14014">
    <property type="entry name" value="STKc_PknB_like"/>
    <property type="match status" value="1"/>
</dbReference>
<evidence type="ECO:0000256" key="4">
    <source>
        <dbReference type="ARBA" id="ARBA00022840"/>
    </source>
</evidence>
<feature type="compositionally biased region" description="Polar residues" evidence="5">
    <location>
        <begin position="408"/>
        <end position="420"/>
    </location>
</feature>
<dbReference type="InterPro" id="IPR000719">
    <property type="entry name" value="Prot_kinase_dom"/>
</dbReference>
<evidence type="ECO:0000256" key="2">
    <source>
        <dbReference type="ARBA" id="ARBA00022741"/>
    </source>
</evidence>
<evidence type="ECO:0000256" key="3">
    <source>
        <dbReference type="ARBA" id="ARBA00022777"/>
    </source>
</evidence>
<name>A0A844AMS6_9RHOB</name>
<dbReference type="GO" id="GO:0005524">
    <property type="term" value="F:ATP binding"/>
    <property type="evidence" value="ECO:0007669"/>
    <property type="project" value="UniProtKB-KW"/>
</dbReference>
<accession>A0A844AMS6</accession>
<keyword evidence="1" id="KW-0808">Transferase</keyword>